<feature type="compositionally biased region" description="Basic and acidic residues" evidence="5">
    <location>
        <begin position="423"/>
        <end position="435"/>
    </location>
</feature>
<dbReference type="RefSeq" id="WP_183669959.1">
    <property type="nucleotide sequence ID" value="NZ_BMPB01000002.1"/>
</dbReference>
<keyword evidence="2" id="KW-0547">Nucleotide-binding</keyword>
<evidence type="ECO:0000256" key="1">
    <source>
        <dbReference type="ARBA" id="ARBA00022679"/>
    </source>
</evidence>
<dbReference type="SUPFAM" id="SSF56112">
    <property type="entry name" value="Protein kinase-like (PK-like)"/>
    <property type="match status" value="1"/>
</dbReference>
<dbReference type="Pfam" id="PF00069">
    <property type="entry name" value="Pkinase"/>
    <property type="match status" value="1"/>
</dbReference>
<keyword evidence="3 8" id="KW-0418">Kinase</keyword>
<evidence type="ECO:0000259" key="7">
    <source>
        <dbReference type="PROSITE" id="PS50011"/>
    </source>
</evidence>
<evidence type="ECO:0000256" key="2">
    <source>
        <dbReference type="ARBA" id="ARBA00022741"/>
    </source>
</evidence>
<feature type="domain" description="Protein kinase" evidence="7">
    <location>
        <begin position="14"/>
        <end position="299"/>
    </location>
</feature>
<dbReference type="EMBL" id="JACHOC010000002">
    <property type="protein sequence ID" value="MBB4621669.1"/>
    <property type="molecule type" value="Genomic_DNA"/>
</dbReference>
<dbReference type="Gene3D" id="1.10.510.10">
    <property type="entry name" value="Transferase(Phosphotransferase) domain 1"/>
    <property type="match status" value="1"/>
</dbReference>
<evidence type="ECO:0000256" key="3">
    <source>
        <dbReference type="ARBA" id="ARBA00022777"/>
    </source>
</evidence>
<comment type="caution">
    <text evidence="8">The sequence shown here is derived from an EMBL/GenBank/DDBJ whole genome shotgun (WGS) entry which is preliminary data.</text>
</comment>
<evidence type="ECO:0000256" key="4">
    <source>
        <dbReference type="ARBA" id="ARBA00022840"/>
    </source>
</evidence>
<dbReference type="InterPro" id="IPR008271">
    <property type="entry name" value="Ser/Thr_kinase_AS"/>
</dbReference>
<feature type="transmembrane region" description="Helical" evidence="6">
    <location>
        <begin position="358"/>
        <end position="378"/>
    </location>
</feature>
<evidence type="ECO:0000256" key="5">
    <source>
        <dbReference type="SAM" id="MobiDB-lite"/>
    </source>
</evidence>
<dbReference type="Proteomes" id="UP000533637">
    <property type="component" value="Unassembled WGS sequence"/>
</dbReference>
<keyword evidence="6" id="KW-1133">Transmembrane helix</keyword>
<dbReference type="PANTHER" id="PTHR24348">
    <property type="entry name" value="SERINE/THREONINE-PROTEIN KINASE UNC-51-RELATED"/>
    <property type="match status" value="1"/>
</dbReference>
<gene>
    <name evidence="8" type="ORF">GGQ57_001563</name>
</gene>
<dbReference type="EC" id="2.7.11.1" evidence="8"/>
<feature type="region of interest" description="Disordered" evidence="5">
    <location>
        <begin position="393"/>
        <end position="467"/>
    </location>
</feature>
<accession>A0ABR6KJJ8</accession>
<dbReference type="CDD" id="cd14014">
    <property type="entry name" value="STKc_PknB_like"/>
    <property type="match status" value="1"/>
</dbReference>
<evidence type="ECO:0000313" key="9">
    <source>
        <dbReference type="Proteomes" id="UP000533637"/>
    </source>
</evidence>
<dbReference type="InterPro" id="IPR000719">
    <property type="entry name" value="Prot_kinase_dom"/>
</dbReference>
<dbReference type="PANTHER" id="PTHR24348:SF22">
    <property type="entry name" value="NON-SPECIFIC SERINE_THREONINE PROTEIN KINASE"/>
    <property type="match status" value="1"/>
</dbReference>
<keyword evidence="9" id="KW-1185">Reference proteome</keyword>
<reference evidence="8 9" key="1">
    <citation type="submission" date="2020-08" db="EMBL/GenBank/DDBJ databases">
        <title>Genomic Encyclopedia of Type Strains, Phase IV (KMG-IV): sequencing the most valuable type-strain genomes for metagenomic binning, comparative biology and taxonomic classification.</title>
        <authorList>
            <person name="Goeker M."/>
        </authorList>
    </citation>
    <scope>NUCLEOTIDE SEQUENCE [LARGE SCALE GENOMIC DNA]</scope>
    <source>
        <strain evidence="8 9">DSM 102983</strain>
    </source>
</reference>
<dbReference type="PROSITE" id="PS00108">
    <property type="entry name" value="PROTEIN_KINASE_ST"/>
    <property type="match status" value="1"/>
</dbReference>
<evidence type="ECO:0000256" key="6">
    <source>
        <dbReference type="SAM" id="Phobius"/>
    </source>
</evidence>
<dbReference type="SMART" id="SM00220">
    <property type="entry name" value="S_TKc"/>
    <property type="match status" value="1"/>
</dbReference>
<dbReference type="PROSITE" id="PS50011">
    <property type="entry name" value="PROTEIN_KINASE_DOM"/>
    <property type="match status" value="1"/>
</dbReference>
<feature type="compositionally biased region" description="Basic and acidic residues" evidence="5">
    <location>
        <begin position="456"/>
        <end position="467"/>
    </location>
</feature>
<dbReference type="InterPro" id="IPR011009">
    <property type="entry name" value="Kinase-like_dom_sf"/>
</dbReference>
<keyword evidence="4" id="KW-0067">ATP-binding</keyword>
<dbReference type="InterPro" id="IPR045269">
    <property type="entry name" value="Atg1-like"/>
</dbReference>
<evidence type="ECO:0000313" key="8">
    <source>
        <dbReference type="EMBL" id="MBB4621669.1"/>
    </source>
</evidence>
<keyword evidence="6" id="KW-0472">Membrane</keyword>
<name>A0ABR6KJJ8_9BACT</name>
<proteinExistence type="predicted"/>
<organism evidence="8 9">
    <name type="scientific">Parabacteroides faecis</name>
    <dbReference type="NCBI Taxonomy" id="1217282"/>
    <lineage>
        <taxon>Bacteria</taxon>
        <taxon>Pseudomonadati</taxon>
        <taxon>Bacteroidota</taxon>
        <taxon>Bacteroidia</taxon>
        <taxon>Bacteroidales</taxon>
        <taxon>Tannerellaceae</taxon>
        <taxon>Parabacteroides</taxon>
    </lineage>
</organism>
<protein>
    <submittedName>
        <fullName evidence="8">Serine/threonine-protein kinase</fullName>
        <ecNumber evidence="8">2.7.11.1</ecNumber>
    </submittedName>
</protein>
<sequence>MNLPNGHLLQNRKYRLTHVVGQGGFGITYKGVWFTEVKGPLGTIKTEVPICVKEYFFKDYCYRDPDSFEVKVHSETGRALFEKFKEKLIKEAKILSDVHHPHIVNVLEVFEENNTAYIAMEYISGNSLKYMMDKEGVLPEARVLRYVHQIGEALQFVHEKNVLHLDIKPSNILIDQSGKARLIDFGVSKRYDIEQQETSTTMLTLSKGFASIEQYDNEGTQNFSPCPDIYSLGATMYNLLTGKIPTESILRATRPLPVPRELNPAISSKTEAAIIKAMEIVPADRFQSVSEMLVALDFPEAEEEEIKKDISSPEYFEEDETTILFTTRLPQSKTDEGDETVLNNVDQPSIPKKKKRKVTLISLLIIIFASIASAWVLLVQRNKPVPPVVEVLNAAPKGNSDPVSETVATDIIEKNNTSAVAEEEPRNGSDEKNVDNRQTSQEKPAVKSEVTTSRTDTAKPPKEPTVKDIEKTVVTPSVPSEEEINAEFETLITSGKSKMADAQVSNGAADFAKATEEISEAGLAFSKAAKLKTTDELIDLIGKCKVKEEEILLAGRKAQYEEIKPFGDLMIVQKKDTKKYGAIDANARERVKCKYLAAYRTQQGYGAFVREDELFDIYNTEGVMISERLPDYY</sequence>
<dbReference type="GO" id="GO:0004674">
    <property type="term" value="F:protein serine/threonine kinase activity"/>
    <property type="evidence" value="ECO:0007669"/>
    <property type="project" value="UniProtKB-EC"/>
</dbReference>
<keyword evidence="1 8" id="KW-0808">Transferase</keyword>
<keyword evidence="6" id="KW-0812">Transmembrane</keyword>